<evidence type="ECO:0000313" key="6">
    <source>
        <dbReference type="EMBL" id="KAG8199367.1"/>
    </source>
</evidence>
<comment type="cofactor">
    <cofactor evidence="1">
        <name>Zn(2+)</name>
        <dbReference type="ChEBI" id="CHEBI:29105"/>
    </cofactor>
</comment>
<organism evidence="6 7">
    <name type="scientific">Oedothorax gibbosus</name>
    <dbReference type="NCBI Taxonomy" id="931172"/>
    <lineage>
        <taxon>Eukaryota</taxon>
        <taxon>Metazoa</taxon>
        <taxon>Ecdysozoa</taxon>
        <taxon>Arthropoda</taxon>
        <taxon>Chelicerata</taxon>
        <taxon>Arachnida</taxon>
        <taxon>Araneae</taxon>
        <taxon>Araneomorphae</taxon>
        <taxon>Entelegynae</taxon>
        <taxon>Araneoidea</taxon>
        <taxon>Linyphiidae</taxon>
        <taxon>Erigoninae</taxon>
        <taxon>Oedothorax</taxon>
    </lineage>
</organism>
<dbReference type="GO" id="GO:0006508">
    <property type="term" value="P:proteolysis"/>
    <property type="evidence" value="ECO:0007669"/>
    <property type="project" value="InterPro"/>
</dbReference>
<dbReference type="Pfam" id="PF00246">
    <property type="entry name" value="Peptidase_M14"/>
    <property type="match status" value="1"/>
</dbReference>
<feature type="compositionally biased region" description="Polar residues" evidence="4">
    <location>
        <begin position="1"/>
        <end position="10"/>
    </location>
</feature>
<sequence>MHTTKTLKSTGKNKRHTVQKKKRHGRRLDLVTITTEHQPSEDANELNDPDPLRRKTKKKKKIVFVGARIHPGETPASYVCQGMMNFLVSDSPIARILRENLIFKFVPMLNPDGVYVGNYRTCILGQDLNRCWQETSTHAYPTLAAIKEVTGALTSEKVKLS</sequence>
<dbReference type="InterPro" id="IPR050821">
    <property type="entry name" value="Cytosolic_carboxypeptidase"/>
</dbReference>
<dbReference type="PANTHER" id="PTHR12756:SF9">
    <property type="entry name" value="CYTOSOLIC CARBOXYPEPTIDASE 6"/>
    <property type="match status" value="1"/>
</dbReference>
<keyword evidence="7" id="KW-1185">Reference proteome</keyword>
<dbReference type="SUPFAM" id="SSF53187">
    <property type="entry name" value="Zn-dependent exopeptidases"/>
    <property type="match status" value="1"/>
</dbReference>
<comment type="caution">
    <text evidence="3">Lacks conserved residue(s) required for the propagation of feature annotation.</text>
</comment>
<evidence type="ECO:0000256" key="1">
    <source>
        <dbReference type="ARBA" id="ARBA00001947"/>
    </source>
</evidence>
<dbReference type="Proteomes" id="UP000827092">
    <property type="component" value="Unassembled WGS sequence"/>
</dbReference>
<evidence type="ECO:0000256" key="3">
    <source>
        <dbReference type="PROSITE-ProRule" id="PRU01379"/>
    </source>
</evidence>
<proteinExistence type="inferred from homology"/>
<gene>
    <name evidence="6" type="ORF">JTE90_011827</name>
</gene>
<reference evidence="6 7" key="1">
    <citation type="journal article" date="2022" name="Nat. Ecol. Evol.">
        <title>A masculinizing supergene underlies an exaggerated male reproductive morph in a spider.</title>
        <authorList>
            <person name="Hendrickx F."/>
            <person name="De Corte Z."/>
            <person name="Sonet G."/>
            <person name="Van Belleghem S.M."/>
            <person name="Kostlbacher S."/>
            <person name="Vangestel C."/>
        </authorList>
    </citation>
    <scope>NUCLEOTIDE SEQUENCE [LARGE SCALE GENOMIC DNA]</scope>
    <source>
        <strain evidence="6">W744_W776</strain>
    </source>
</reference>
<comment type="similarity">
    <text evidence="2 3">Belongs to the peptidase M14 family.</text>
</comment>
<feature type="compositionally biased region" description="Basic residues" evidence="4">
    <location>
        <begin position="11"/>
        <end position="26"/>
    </location>
</feature>
<dbReference type="GO" id="GO:0008270">
    <property type="term" value="F:zinc ion binding"/>
    <property type="evidence" value="ECO:0007669"/>
    <property type="project" value="InterPro"/>
</dbReference>
<dbReference type="Gene3D" id="3.40.630.10">
    <property type="entry name" value="Zn peptidases"/>
    <property type="match status" value="1"/>
</dbReference>
<dbReference type="PROSITE" id="PS52035">
    <property type="entry name" value="PEPTIDASE_M14"/>
    <property type="match status" value="1"/>
</dbReference>
<evidence type="ECO:0000259" key="5">
    <source>
        <dbReference type="PROSITE" id="PS52035"/>
    </source>
</evidence>
<feature type="region of interest" description="Disordered" evidence="4">
    <location>
        <begin position="1"/>
        <end position="27"/>
    </location>
</feature>
<name>A0AAV6VUB9_9ARAC</name>
<feature type="domain" description="Peptidase M14" evidence="5">
    <location>
        <begin position="1"/>
        <end position="161"/>
    </location>
</feature>
<dbReference type="GO" id="GO:0004181">
    <property type="term" value="F:metallocarboxypeptidase activity"/>
    <property type="evidence" value="ECO:0007669"/>
    <property type="project" value="InterPro"/>
</dbReference>
<evidence type="ECO:0000256" key="4">
    <source>
        <dbReference type="SAM" id="MobiDB-lite"/>
    </source>
</evidence>
<dbReference type="EMBL" id="JAFNEN010000028">
    <property type="protein sequence ID" value="KAG8199367.1"/>
    <property type="molecule type" value="Genomic_DNA"/>
</dbReference>
<evidence type="ECO:0000313" key="7">
    <source>
        <dbReference type="Proteomes" id="UP000827092"/>
    </source>
</evidence>
<dbReference type="PANTHER" id="PTHR12756">
    <property type="entry name" value="CYTOSOLIC CARBOXYPEPTIDASE"/>
    <property type="match status" value="1"/>
</dbReference>
<dbReference type="AlphaFoldDB" id="A0AAV6VUB9"/>
<protein>
    <recommendedName>
        <fullName evidence="5">Peptidase M14 domain-containing protein</fullName>
    </recommendedName>
</protein>
<accession>A0AAV6VUB9</accession>
<evidence type="ECO:0000256" key="2">
    <source>
        <dbReference type="ARBA" id="ARBA00005988"/>
    </source>
</evidence>
<comment type="caution">
    <text evidence="6">The sequence shown here is derived from an EMBL/GenBank/DDBJ whole genome shotgun (WGS) entry which is preliminary data.</text>
</comment>
<dbReference type="InterPro" id="IPR000834">
    <property type="entry name" value="Peptidase_M14"/>
</dbReference>